<feature type="transmembrane region" description="Helical" evidence="1">
    <location>
        <begin position="15"/>
        <end position="35"/>
    </location>
</feature>
<accession>A0A4R0GV65</accession>
<dbReference type="EMBL" id="SJJR01000002">
    <property type="protein sequence ID" value="TCB99849.1"/>
    <property type="molecule type" value="Genomic_DNA"/>
</dbReference>
<dbReference type="Proteomes" id="UP000292274">
    <property type="component" value="Unassembled WGS sequence"/>
</dbReference>
<keyword evidence="1" id="KW-0812">Transmembrane</keyword>
<feature type="transmembrane region" description="Helical" evidence="1">
    <location>
        <begin position="186"/>
        <end position="208"/>
    </location>
</feature>
<keyword evidence="3" id="KW-1185">Reference proteome</keyword>
<evidence type="ECO:0000313" key="2">
    <source>
        <dbReference type="EMBL" id="TCB99849.1"/>
    </source>
</evidence>
<feature type="transmembrane region" description="Helical" evidence="1">
    <location>
        <begin position="304"/>
        <end position="324"/>
    </location>
</feature>
<evidence type="ECO:0008006" key="4">
    <source>
        <dbReference type="Google" id="ProtNLM"/>
    </source>
</evidence>
<feature type="transmembrane region" description="Helical" evidence="1">
    <location>
        <begin position="214"/>
        <end position="232"/>
    </location>
</feature>
<keyword evidence="1" id="KW-0472">Membrane</keyword>
<comment type="caution">
    <text evidence="2">The sequence shown here is derived from an EMBL/GenBank/DDBJ whole genome shotgun (WGS) entry which is preliminary data.</text>
</comment>
<dbReference type="OrthoDB" id="3217869at2"/>
<sequence length="342" mass="34751">MAEDSPVREWLPRTAALLVGTLILASAFIAAYVGALHAPNPRDIPVGVVRGDQAAQTLLAAVRQHTDTIKAISYADPAAAEAALNGRDVYATLATAGDGALALTLASASAPAATDVVQRVITTAGQQAGVRIQVTDQVPVSPEDPRGLAPFYLAIGFVLGGYLASTVLGISLGTAPAGLRGAGLRIAALAVHAVLLGIAGAVLVGPVLGVWHDHVLAIAGVGALAAFAATMVAAAVQGWLGLFGTGLVILLLVVLGNPGSGGVYAPEFLPSALRGMHRWNVPGLATDLVKSAVYFDGRAIRWPLTGLVIWVAAGIVGLITATLVRGRHVVGSPGRHRSPDQH</sequence>
<reference evidence="2 3" key="1">
    <citation type="submission" date="2019-02" db="EMBL/GenBank/DDBJ databases">
        <title>Jishengella sp. nov., isolated from a root of Zingiber montanum.</title>
        <authorList>
            <person name="Kuncharoen N."/>
            <person name="Kudo T."/>
            <person name="Masahiro Y."/>
            <person name="Ohkuma M."/>
            <person name="Tanasupawat S."/>
        </authorList>
    </citation>
    <scope>NUCLEOTIDE SEQUENCE [LARGE SCALE GENOMIC DNA]</scope>
    <source>
        <strain evidence="2 3">PLAI 1-1</strain>
    </source>
</reference>
<gene>
    <name evidence="2" type="ORF">E0H26_04710</name>
</gene>
<organism evidence="2 3">
    <name type="scientific">Micromonospora zingiberis</name>
    <dbReference type="NCBI Taxonomy" id="2053011"/>
    <lineage>
        <taxon>Bacteria</taxon>
        <taxon>Bacillati</taxon>
        <taxon>Actinomycetota</taxon>
        <taxon>Actinomycetes</taxon>
        <taxon>Micromonosporales</taxon>
        <taxon>Micromonosporaceae</taxon>
        <taxon>Micromonospora</taxon>
    </lineage>
</organism>
<evidence type="ECO:0000256" key="1">
    <source>
        <dbReference type="SAM" id="Phobius"/>
    </source>
</evidence>
<feature type="transmembrane region" description="Helical" evidence="1">
    <location>
        <begin position="239"/>
        <end position="256"/>
    </location>
</feature>
<dbReference type="AlphaFoldDB" id="A0A4R0GV65"/>
<keyword evidence="1" id="KW-1133">Transmembrane helix</keyword>
<feature type="transmembrane region" description="Helical" evidence="1">
    <location>
        <begin position="151"/>
        <end position="174"/>
    </location>
</feature>
<proteinExistence type="predicted"/>
<evidence type="ECO:0000313" key="3">
    <source>
        <dbReference type="Proteomes" id="UP000292274"/>
    </source>
</evidence>
<dbReference type="RefSeq" id="WP_131301176.1">
    <property type="nucleotide sequence ID" value="NZ_SJJR01000002.1"/>
</dbReference>
<protein>
    <recommendedName>
        <fullName evidence="4">DUF3533 domain-containing protein</fullName>
    </recommendedName>
</protein>
<name>A0A4R0GV65_9ACTN</name>